<evidence type="ECO:0000259" key="17">
    <source>
        <dbReference type="PROSITE" id="PS51416"/>
    </source>
</evidence>
<feature type="repeat" description="ANK" evidence="12">
    <location>
        <begin position="436"/>
        <end position="468"/>
    </location>
</feature>
<feature type="repeat" description="ANK" evidence="12">
    <location>
        <begin position="502"/>
        <end position="534"/>
    </location>
</feature>
<keyword evidence="9 13" id="KW-0863">Zinc-finger</keyword>
<dbReference type="Gene3D" id="3.30.60.90">
    <property type="match status" value="1"/>
</dbReference>
<evidence type="ECO:0000256" key="3">
    <source>
        <dbReference type="ARBA" id="ARBA00004906"/>
    </source>
</evidence>
<comment type="pathway">
    <text evidence="3">Protein modification; protein ubiquitination.</text>
</comment>
<evidence type="ECO:0000256" key="14">
    <source>
        <dbReference type="SAM" id="MobiDB-lite"/>
    </source>
</evidence>
<dbReference type="SUPFAM" id="SSF159034">
    <property type="entry name" value="Mib/herc2 domain-like"/>
    <property type="match status" value="2"/>
</dbReference>
<feature type="domain" description="MIB/HERC2" evidence="17">
    <location>
        <begin position="1"/>
        <end position="65"/>
    </location>
</feature>
<keyword evidence="12" id="KW-0040">ANK repeat</keyword>
<keyword evidence="7" id="KW-0479">Metal-binding</keyword>
<comment type="subcellular location">
    <subcellularLocation>
        <location evidence="2">Cytoplasm</location>
    </subcellularLocation>
</comment>
<dbReference type="EC" id="2.3.2.27" evidence="4"/>
<evidence type="ECO:0000313" key="18">
    <source>
        <dbReference type="EMBL" id="KAK3088675.1"/>
    </source>
</evidence>
<dbReference type="InterPro" id="IPR043145">
    <property type="entry name" value="Znf_ZZ_sf"/>
</dbReference>
<comment type="catalytic activity">
    <reaction evidence="1">
        <text>S-ubiquitinyl-[E2 ubiquitin-conjugating enzyme]-L-cysteine + [acceptor protein]-L-lysine = [E2 ubiquitin-conjugating enzyme]-L-cysteine + N(6)-ubiquitinyl-[acceptor protein]-L-lysine.</text>
        <dbReference type="EC" id="2.3.2.27"/>
    </reaction>
</comment>
<feature type="compositionally biased region" description="Acidic residues" evidence="14">
    <location>
        <begin position="844"/>
        <end position="860"/>
    </location>
</feature>
<dbReference type="EMBL" id="VSWD01000011">
    <property type="protein sequence ID" value="KAK3088675.1"/>
    <property type="molecule type" value="Genomic_DNA"/>
</dbReference>
<evidence type="ECO:0000256" key="5">
    <source>
        <dbReference type="ARBA" id="ARBA00022490"/>
    </source>
</evidence>
<dbReference type="GO" id="GO:0005737">
    <property type="term" value="C:cytoplasm"/>
    <property type="evidence" value="ECO:0007669"/>
    <property type="project" value="UniProtKB-SubCell"/>
</dbReference>
<evidence type="ECO:0000256" key="1">
    <source>
        <dbReference type="ARBA" id="ARBA00000900"/>
    </source>
</evidence>
<dbReference type="InterPro" id="IPR058912">
    <property type="entry name" value="HTH_animal"/>
</dbReference>
<dbReference type="Pfam" id="PF18346">
    <property type="entry name" value="SH3_15"/>
    <property type="match status" value="2"/>
</dbReference>
<protein>
    <recommendedName>
        <fullName evidence="4">RING-type E3 ubiquitin transferase</fullName>
        <ecNumber evidence="4">2.3.2.27</ecNumber>
    </recommendedName>
</protein>
<keyword evidence="10" id="KW-0833">Ubl conjugation pathway</keyword>
<dbReference type="FunFam" id="2.30.30.40:FF:000078">
    <property type="entry name" value="Putative e3 ubiquitin-protein ligase mib2"/>
    <property type="match status" value="1"/>
</dbReference>
<evidence type="ECO:0000256" key="8">
    <source>
        <dbReference type="ARBA" id="ARBA00022737"/>
    </source>
</evidence>
<sequence length="1533" mass="171816">MSVGLRVVRGPDWNLGNKDQGEGHVGTVVKDNGNETFQVVWDMGEQTTCRGGKDGKSDLIILDNAPAGVKHLSVACEECGKGTIIGIRWQCNSCNDVNLCTPCYMTDKHEVSHTFKRIDKPHASSVNVPKRAGSQKIKAAGIFPGATVMRGTDWEYSTQDGGNGQKGKVEDVRNFGSVAGGRNAVRVRWDKTGEANVYRVGCKGKMDLKCVIEGRGTYYYKDHLPVLGKSLSSASSKATPGTPRGAGGDTLLQIGDKCVVDMPVEALKEVQRGHGGWSIRMSECIGEVGTIKSFVGDSAIEVQYADRSYQFYAGAVSKVYPIRVGDVVRVCKDEKKAILLQKNHGGWNVDMEEVWLVGKVVKIDSDGDVAVAFGEDPREELGENLGRLMAHLLLLGALERQTIGPEQMVVAAAKGDLGGVQMCIRRNKDLVNCTFKDTTPLIIACHEGHEDVVKLLLQNGTNVNATNDKGTTALLAALSGKEEDIAVMLIENKANVLITDANQRSPAHAAAYNGLCRVLRIILEAGANVNAQDSVGDTPLHDAIEKRSDKAVAIILSNPNIDLKLTNKKGFNPLIWAAMKGHDIAVEKIIGKAPHLVDVQKQDKFSALHVAAVNNHLDIANLLLLKITPKGLKVNLRPNIGAISTRFHKRWTHIVEECSQNLLKLCYSADKSRVVRLERNINKCNMQLAAKLGQSDLQDCRNVISHHKRALSAKLAYRQNKKLARDKIVPLPSECSSQGLRSCMVSLPGHKPNRRFIRDRMKRRKVPSAIKLPESVGEKRDVLNLSDHSLSKSEQSLLSKGLSFCPIPRDINERRVREDVRAFFRRLRLKEYFSRPKSRRLDDIAEESSSDDELDQDDAQNEYKPRPFVKKSTWEPGPSKCGALEAYIDAVQEGIEKLLNTNSGRSKDNLNKTERKALQSLKDNDSIVIKKADKGSTVVVLNKSDYIDEALRQLSSPSFYEKLDSDPTLEFSSLILSDLTDMKNNNEIDEDVFEYLCPENPRPGQFYLLPKIHKEGIPGRPIVSAIGHPTEKISQFLDYHLKDHVEKLPSYLKDTTDYIKKTPSQNLHTGTLLVTMDVTSLYTNIPHEEGIEACRKVWDLRQNKRPSTESLVKLLERTLKLNNFMFNGDHYLQINGTSMGTKMAPSYANIFMGDFEDRLLRQAPSKPLSWLRFIDDIEMKWTEGRERLDEFIDFTNKFHPSIKFTVEISDSSNVFLDTKSTLRDGGIHFDLHTKDTDSHLYLRTDSCHPPHVFKGIPKGLATRIRRICSSDDSFHLRSKELSQRLCHRGYNAKSVHESISAVQRIDRQDLLQYKPKSLGSRIPLVTTFHPTLLGISAILKDNLSTLHQSKRMKKIIPSPPLVSYRKPRSIKDHLVRSRLDNPKPVGSFSTCTNKRCKLCPRSQTTSTFKSTNTGYEYKILTNVSCKSRNVVYLITCRVCQKQYIGETEDGLNMRINNHRSSITTGKMNLPVAQHFNQDNHSWEDMEVVPIDHNVSWTIDQRVAKENFWQYTLKTIEPDGLNKRSDTLHMSRKY</sequence>
<dbReference type="Pfam" id="PF00023">
    <property type="entry name" value="Ank"/>
    <property type="match status" value="1"/>
</dbReference>
<feature type="domain" description="Reverse transcriptase" evidence="16">
    <location>
        <begin position="990"/>
        <end position="1229"/>
    </location>
</feature>
<keyword evidence="6" id="KW-0808">Transferase</keyword>
<evidence type="ECO:0000259" key="16">
    <source>
        <dbReference type="PROSITE" id="PS50878"/>
    </source>
</evidence>
<dbReference type="GO" id="GO:0061630">
    <property type="term" value="F:ubiquitin protein ligase activity"/>
    <property type="evidence" value="ECO:0007669"/>
    <property type="project" value="UniProtKB-EC"/>
</dbReference>
<dbReference type="PROSITE" id="PS50135">
    <property type="entry name" value="ZF_ZZ_2"/>
    <property type="match status" value="1"/>
</dbReference>
<evidence type="ECO:0000259" key="15">
    <source>
        <dbReference type="PROSITE" id="PS50135"/>
    </source>
</evidence>
<accession>A0AA88XNJ9</accession>
<dbReference type="PROSITE" id="PS51416">
    <property type="entry name" value="MIB_HERC2"/>
    <property type="match status" value="2"/>
</dbReference>
<gene>
    <name evidence="18" type="ORF">FSP39_022237</name>
</gene>
<evidence type="ECO:0000313" key="19">
    <source>
        <dbReference type="Proteomes" id="UP001186944"/>
    </source>
</evidence>
<feature type="region of interest" description="Disordered" evidence="14">
    <location>
        <begin position="843"/>
        <end position="874"/>
    </location>
</feature>
<keyword evidence="11" id="KW-0862">Zinc</keyword>
<reference evidence="18" key="1">
    <citation type="submission" date="2019-08" db="EMBL/GenBank/DDBJ databases">
        <title>The improved chromosome-level genome for the pearl oyster Pinctada fucata martensii using PacBio sequencing and Hi-C.</title>
        <authorList>
            <person name="Zheng Z."/>
        </authorList>
    </citation>
    <scope>NUCLEOTIDE SEQUENCE</scope>
    <source>
        <strain evidence="18">ZZ-2019</strain>
        <tissue evidence="18">Adductor muscle</tissue>
    </source>
</reference>
<keyword evidence="8" id="KW-0677">Repeat</keyword>
<evidence type="ECO:0000256" key="7">
    <source>
        <dbReference type="ARBA" id="ARBA00022723"/>
    </source>
</evidence>
<dbReference type="Proteomes" id="UP001186944">
    <property type="component" value="Unassembled WGS sequence"/>
</dbReference>
<evidence type="ECO:0000256" key="11">
    <source>
        <dbReference type="ARBA" id="ARBA00022833"/>
    </source>
</evidence>
<dbReference type="Pfam" id="PF06701">
    <property type="entry name" value="MIB_HERC2"/>
    <property type="match status" value="2"/>
</dbReference>
<dbReference type="InterPro" id="IPR040847">
    <property type="entry name" value="SH3_15"/>
</dbReference>
<organism evidence="18 19">
    <name type="scientific">Pinctada imbricata</name>
    <name type="common">Atlantic pearl-oyster</name>
    <name type="synonym">Pinctada martensii</name>
    <dbReference type="NCBI Taxonomy" id="66713"/>
    <lineage>
        <taxon>Eukaryota</taxon>
        <taxon>Metazoa</taxon>
        <taxon>Spiralia</taxon>
        <taxon>Lophotrochozoa</taxon>
        <taxon>Mollusca</taxon>
        <taxon>Bivalvia</taxon>
        <taxon>Autobranchia</taxon>
        <taxon>Pteriomorphia</taxon>
        <taxon>Pterioida</taxon>
        <taxon>Pterioidea</taxon>
        <taxon>Pteriidae</taxon>
        <taxon>Pinctada</taxon>
    </lineage>
</organism>
<dbReference type="CDD" id="cd10442">
    <property type="entry name" value="GIY-YIG_PLEs"/>
    <property type="match status" value="1"/>
</dbReference>
<evidence type="ECO:0000256" key="12">
    <source>
        <dbReference type="PROSITE-ProRule" id="PRU00023"/>
    </source>
</evidence>
<dbReference type="InterPro" id="IPR000477">
    <property type="entry name" value="RT_dom"/>
</dbReference>
<keyword evidence="19" id="KW-1185">Reference proteome</keyword>
<dbReference type="Gene3D" id="3.40.1440.10">
    <property type="entry name" value="GIY-YIG endonuclease"/>
    <property type="match status" value="1"/>
</dbReference>
<dbReference type="InterPro" id="IPR036770">
    <property type="entry name" value="Ankyrin_rpt-contain_sf"/>
</dbReference>
<proteinExistence type="predicted"/>
<evidence type="ECO:0000256" key="4">
    <source>
        <dbReference type="ARBA" id="ARBA00012483"/>
    </source>
</evidence>
<dbReference type="Pfam" id="PF00569">
    <property type="entry name" value="ZZ"/>
    <property type="match status" value="1"/>
</dbReference>
<dbReference type="Pfam" id="PF12796">
    <property type="entry name" value="Ank_2"/>
    <property type="match status" value="2"/>
</dbReference>
<dbReference type="PANTHER" id="PTHR24202">
    <property type="entry name" value="E3 UBIQUITIN-PROTEIN LIGASE MIB2"/>
    <property type="match status" value="1"/>
</dbReference>
<dbReference type="PROSITE" id="PS01357">
    <property type="entry name" value="ZF_ZZ_1"/>
    <property type="match status" value="1"/>
</dbReference>
<dbReference type="SUPFAM" id="SSF57850">
    <property type="entry name" value="RING/U-box"/>
    <property type="match status" value="1"/>
</dbReference>
<keyword evidence="5" id="KW-0963">Cytoplasm</keyword>
<dbReference type="Pfam" id="PF26215">
    <property type="entry name" value="HTH_animal"/>
    <property type="match status" value="1"/>
</dbReference>
<feature type="domain" description="MIB/HERC2" evidence="17">
    <location>
        <begin position="134"/>
        <end position="214"/>
    </location>
</feature>
<evidence type="ECO:0000256" key="6">
    <source>
        <dbReference type="ARBA" id="ARBA00022679"/>
    </source>
</evidence>
<comment type="caution">
    <text evidence="18">The sequence shown here is derived from an EMBL/GenBank/DDBJ whole genome shotgun (WGS) entry which is preliminary data.</text>
</comment>
<dbReference type="Gene3D" id="2.30.30.40">
    <property type="entry name" value="SH3 Domains"/>
    <property type="match status" value="2"/>
</dbReference>
<feature type="domain" description="ZZ-type" evidence="15">
    <location>
        <begin position="71"/>
        <end position="123"/>
    </location>
</feature>
<evidence type="ECO:0000256" key="13">
    <source>
        <dbReference type="PROSITE-ProRule" id="PRU00228"/>
    </source>
</evidence>
<dbReference type="PROSITE" id="PS50297">
    <property type="entry name" value="ANK_REP_REGION"/>
    <property type="match status" value="2"/>
</dbReference>
<dbReference type="PROSITE" id="PS50088">
    <property type="entry name" value="ANK_REPEAT"/>
    <property type="match status" value="2"/>
</dbReference>
<dbReference type="SUPFAM" id="SSF48403">
    <property type="entry name" value="Ankyrin repeat"/>
    <property type="match status" value="1"/>
</dbReference>
<dbReference type="PROSITE" id="PS50878">
    <property type="entry name" value="RT_POL"/>
    <property type="match status" value="1"/>
</dbReference>
<evidence type="ECO:0000256" key="2">
    <source>
        <dbReference type="ARBA" id="ARBA00004496"/>
    </source>
</evidence>
<dbReference type="SMART" id="SM00248">
    <property type="entry name" value="ANK"/>
    <property type="match status" value="6"/>
</dbReference>
<dbReference type="GO" id="GO:0008270">
    <property type="term" value="F:zinc ion binding"/>
    <property type="evidence" value="ECO:0007669"/>
    <property type="project" value="UniProtKB-KW"/>
</dbReference>
<dbReference type="InterPro" id="IPR000433">
    <property type="entry name" value="Znf_ZZ"/>
</dbReference>
<dbReference type="SMART" id="SM00291">
    <property type="entry name" value="ZnF_ZZ"/>
    <property type="match status" value="1"/>
</dbReference>
<dbReference type="InterPro" id="IPR037252">
    <property type="entry name" value="Mib_Herc2_sf"/>
</dbReference>
<dbReference type="Gene3D" id="1.25.40.20">
    <property type="entry name" value="Ankyrin repeat-containing domain"/>
    <property type="match status" value="2"/>
</dbReference>
<evidence type="ECO:0000256" key="10">
    <source>
        <dbReference type="ARBA" id="ARBA00022786"/>
    </source>
</evidence>
<dbReference type="PANTHER" id="PTHR24202:SF4">
    <property type="entry name" value="E3 UBIQUITIN-PROTEIN LIGASE MIB2-RELATED"/>
    <property type="match status" value="1"/>
</dbReference>
<dbReference type="Pfam" id="PF00078">
    <property type="entry name" value="RVT_1"/>
    <property type="match status" value="1"/>
</dbReference>
<dbReference type="InterPro" id="IPR010606">
    <property type="entry name" value="Mib_Herc2"/>
</dbReference>
<dbReference type="GO" id="GO:0016567">
    <property type="term" value="P:protein ubiquitination"/>
    <property type="evidence" value="ECO:0007669"/>
    <property type="project" value="InterPro"/>
</dbReference>
<name>A0AA88XNJ9_PINIB</name>
<evidence type="ECO:0000256" key="9">
    <source>
        <dbReference type="ARBA" id="ARBA00022771"/>
    </source>
</evidence>
<dbReference type="InterPro" id="IPR035901">
    <property type="entry name" value="GIY-YIG_endonuc_sf"/>
</dbReference>
<dbReference type="InterPro" id="IPR002110">
    <property type="entry name" value="Ankyrin_rpt"/>
</dbReference>